<dbReference type="EMBL" id="BMVC01000003">
    <property type="protein sequence ID" value="GHC86893.1"/>
    <property type="molecule type" value="Genomic_DNA"/>
</dbReference>
<evidence type="ECO:0000256" key="2">
    <source>
        <dbReference type="ARBA" id="ARBA00023125"/>
    </source>
</evidence>
<dbReference type="InterPro" id="IPR001647">
    <property type="entry name" value="HTH_TetR"/>
</dbReference>
<name>A0A918WVC4_9ACTN</name>
<organism evidence="6 7">
    <name type="scientific">Streptomyces finlayi</name>
    <dbReference type="NCBI Taxonomy" id="67296"/>
    <lineage>
        <taxon>Bacteria</taxon>
        <taxon>Bacillati</taxon>
        <taxon>Actinomycetota</taxon>
        <taxon>Actinomycetes</taxon>
        <taxon>Kitasatosporales</taxon>
        <taxon>Streptomycetaceae</taxon>
        <taxon>Streptomyces</taxon>
    </lineage>
</organism>
<evidence type="ECO:0000259" key="5">
    <source>
        <dbReference type="PROSITE" id="PS50977"/>
    </source>
</evidence>
<evidence type="ECO:0000313" key="6">
    <source>
        <dbReference type="EMBL" id="GHC86893.1"/>
    </source>
</evidence>
<dbReference type="PANTHER" id="PTHR47506:SF1">
    <property type="entry name" value="HTH-TYPE TRANSCRIPTIONAL REGULATOR YJDC"/>
    <property type="match status" value="1"/>
</dbReference>
<dbReference type="AlphaFoldDB" id="A0A918WVC4"/>
<dbReference type="Pfam" id="PF00440">
    <property type="entry name" value="TetR_N"/>
    <property type="match status" value="1"/>
</dbReference>
<evidence type="ECO:0000256" key="1">
    <source>
        <dbReference type="ARBA" id="ARBA00023015"/>
    </source>
</evidence>
<evidence type="ECO:0000313" key="7">
    <source>
        <dbReference type="Proteomes" id="UP000638353"/>
    </source>
</evidence>
<gene>
    <name evidence="6" type="ORF">GCM10010334_18290</name>
</gene>
<dbReference type="Gene3D" id="1.10.10.60">
    <property type="entry name" value="Homeodomain-like"/>
    <property type="match status" value="1"/>
</dbReference>
<reference evidence="6" key="2">
    <citation type="submission" date="2020-09" db="EMBL/GenBank/DDBJ databases">
        <authorList>
            <person name="Sun Q."/>
            <person name="Ohkuma M."/>
        </authorList>
    </citation>
    <scope>NUCLEOTIDE SEQUENCE</scope>
    <source>
        <strain evidence="6">JCM 4637</strain>
    </source>
</reference>
<dbReference type="SUPFAM" id="SSF46689">
    <property type="entry name" value="Homeodomain-like"/>
    <property type="match status" value="1"/>
</dbReference>
<dbReference type="RefSeq" id="WP_189822998.1">
    <property type="nucleotide sequence ID" value="NZ_BMVC01000003.1"/>
</dbReference>
<keyword evidence="1" id="KW-0805">Transcription regulation</keyword>
<dbReference type="PROSITE" id="PS50977">
    <property type="entry name" value="HTH_TETR_2"/>
    <property type="match status" value="1"/>
</dbReference>
<evidence type="ECO:0000256" key="3">
    <source>
        <dbReference type="ARBA" id="ARBA00023163"/>
    </source>
</evidence>
<dbReference type="PANTHER" id="PTHR47506">
    <property type="entry name" value="TRANSCRIPTIONAL REGULATORY PROTEIN"/>
    <property type="match status" value="1"/>
</dbReference>
<dbReference type="InterPro" id="IPR036271">
    <property type="entry name" value="Tet_transcr_reg_TetR-rel_C_sf"/>
</dbReference>
<feature type="DNA-binding region" description="H-T-H motif" evidence="4">
    <location>
        <begin position="30"/>
        <end position="49"/>
    </location>
</feature>
<proteinExistence type="predicted"/>
<dbReference type="GO" id="GO:0003677">
    <property type="term" value="F:DNA binding"/>
    <property type="evidence" value="ECO:0007669"/>
    <property type="project" value="UniProtKB-UniRule"/>
</dbReference>
<dbReference type="Pfam" id="PF16925">
    <property type="entry name" value="TetR_C_13"/>
    <property type="match status" value="1"/>
</dbReference>
<dbReference type="SUPFAM" id="SSF48498">
    <property type="entry name" value="Tetracyclin repressor-like, C-terminal domain"/>
    <property type="match status" value="1"/>
</dbReference>
<keyword evidence="2 4" id="KW-0238">DNA-binding</keyword>
<reference evidence="6" key="1">
    <citation type="journal article" date="2014" name="Int. J. Syst. Evol. Microbiol.">
        <title>Complete genome sequence of Corynebacterium casei LMG S-19264T (=DSM 44701T), isolated from a smear-ripened cheese.</title>
        <authorList>
            <consortium name="US DOE Joint Genome Institute (JGI-PGF)"/>
            <person name="Walter F."/>
            <person name="Albersmeier A."/>
            <person name="Kalinowski J."/>
            <person name="Ruckert C."/>
        </authorList>
    </citation>
    <scope>NUCLEOTIDE SEQUENCE</scope>
    <source>
        <strain evidence="6">JCM 4637</strain>
    </source>
</reference>
<comment type="caution">
    <text evidence="6">The sequence shown here is derived from an EMBL/GenBank/DDBJ whole genome shotgun (WGS) entry which is preliminary data.</text>
</comment>
<dbReference type="Gene3D" id="1.10.357.10">
    <property type="entry name" value="Tetracycline Repressor, domain 2"/>
    <property type="match status" value="1"/>
</dbReference>
<protein>
    <submittedName>
        <fullName evidence="6">TetR family transcriptional regulator</fullName>
    </submittedName>
</protein>
<feature type="domain" description="HTH tetR-type" evidence="5">
    <location>
        <begin position="7"/>
        <end position="67"/>
    </location>
</feature>
<dbReference type="InterPro" id="IPR011075">
    <property type="entry name" value="TetR_C"/>
</dbReference>
<sequence>MSPRPRGFDLDKALDAAMDTFWAKGYEATSAQDLVDSTGLGRGSLYNTFDSKYGLFQAALKRYDDEWTTRLVTLLEEGEGPARDRIRTVLMSVVEEETAEHPAHRGCLVVNSAMELAGRDARVTQHVRDTFDRMTQALAACVEQGVRDGSLPASAEPPRDRALYLLNSMYGLRVLGKVSGRGDLAALVDRILPPES</sequence>
<accession>A0A918WVC4</accession>
<dbReference type="Proteomes" id="UP000638353">
    <property type="component" value="Unassembled WGS sequence"/>
</dbReference>
<evidence type="ECO:0000256" key="4">
    <source>
        <dbReference type="PROSITE-ProRule" id="PRU00335"/>
    </source>
</evidence>
<dbReference type="InterPro" id="IPR009057">
    <property type="entry name" value="Homeodomain-like_sf"/>
</dbReference>
<keyword evidence="3" id="KW-0804">Transcription</keyword>